<reference evidence="1 2" key="1">
    <citation type="submission" date="2018-10" db="EMBL/GenBank/DDBJ databases">
        <title>Comparative analysis of microorganisms from saline springs in Andes Mountain Range, Colombia.</title>
        <authorList>
            <person name="Rubin E."/>
        </authorList>
    </citation>
    <scope>NUCLEOTIDE SEQUENCE [LARGE SCALE GENOMIC DNA]</scope>
    <source>
        <strain evidence="1 2">USBA GBX 843</strain>
    </source>
</reference>
<protein>
    <submittedName>
        <fullName evidence="1">Uncharacterized protein</fullName>
    </submittedName>
</protein>
<dbReference type="EMBL" id="RCDC01000004">
    <property type="protein sequence ID" value="RLK57422.1"/>
    <property type="molecule type" value="Genomic_DNA"/>
</dbReference>
<evidence type="ECO:0000313" key="1">
    <source>
        <dbReference type="EMBL" id="RLK57422.1"/>
    </source>
</evidence>
<organism evidence="1 2">
    <name type="scientific">Stenotrophomonas rhizophila</name>
    <dbReference type="NCBI Taxonomy" id="216778"/>
    <lineage>
        <taxon>Bacteria</taxon>
        <taxon>Pseudomonadati</taxon>
        <taxon>Pseudomonadota</taxon>
        <taxon>Gammaproteobacteria</taxon>
        <taxon>Lysobacterales</taxon>
        <taxon>Lysobacteraceae</taxon>
        <taxon>Stenotrophomonas</taxon>
    </lineage>
</organism>
<proteinExistence type="predicted"/>
<name>A0A498CV35_9GAMM</name>
<gene>
    <name evidence="1" type="ORF">BCL79_1828</name>
</gene>
<dbReference type="AlphaFoldDB" id="A0A498CV35"/>
<dbReference type="Proteomes" id="UP000274786">
    <property type="component" value="Unassembled WGS sequence"/>
</dbReference>
<evidence type="ECO:0000313" key="2">
    <source>
        <dbReference type="Proteomes" id="UP000274786"/>
    </source>
</evidence>
<accession>A0A498CV35</accession>
<comment type="caution">
    <text evidence="1">The sequence shown here is derived from an EMBL/GenBank/DDBJ whole genome shotgun (WGS) entry which is preliminary data.</text>
</comment>
<sequence>MLDGTLGVLISHDCDIAAESSVEPKIEWIPATASSTDGSKTYGKNPRILELSCGANTGSAQCLHFDVRSKTTPDKQHFFQNAALFEQQFSADQLVILRRWLSARYGRSAFPDAFESAMDRVRSKVDELSKKSGGGIRALYFDVDDGHMTERETEGDPYELLVYVVYPMETPIKIAEEFATKLSAIFSSKFKTSGVWNGIELVSCDAICEDNFSLLLANSTKTWRVDHRSLATPGASVPEPDR</sequence>